<keyword evidence="12" id="KW-1185">Reference proteome</keyword>
<dbReference type="Gene3D" id="3.30.460.10">
    <property type="entry name" value="Beta Polymerase, domain 2"/>
    <property type="match status" value="1"/>
</dbReference>
<evidence type="ECO:0000256" key="7">
    <source>
        <dbReference type="ARBA" id="ARBA00022840"/>
    </source>
</evidence>
<dbReference type="GO" id="GO:0046872">
    <property type="term" value="F:metal ion binding"/>
    <property type="evidence" value="ECO:0007669"/>
    <property type="project" value="UniProtKB-KW"/>
</dbReference>
<proteinExistence type="inferred from homology"/>
<evidence type="ECO:0000256" key="3">
    <source>
        <dbReference type="ARBA" id="ARBA00022679"/>
    </source>
</evidence>
<comment type="cofactor">
    <cofactor evidence="1">
        <name>Mg(2+)</name>
        <dbReference type="ChEBI" id="CHEBI:18420"/>
    </cofactor>
</comment>
<dbReference type="GO" id="GO:0005524">
    <property type="term" value="F:ATP binding"/>
    <property type="evidence" value="ECO:0007669"/>
    <property type="project" value="UniProtKB-KW"/>
</dbReference>
<keyword evidence="3" id="KW-0808">Transferase</keyword>
<keyword evidence="8" id="KW-0460">Magnesium</keyword>
<dbReference type="RefSeq" id="WP_129188078.1">
    <property type="nucleotide sequence ID" value="NZ_CP035491.1"/>
</dbReference>
<dbReference type="PANTHER" id="PTHR33571:SF12">
    <property type="entry name" value="BSL3053 PROTEIN"/>
    <property type="match status" value="1"/>
</dbReference>
<dbReference type="InterPro" id="IPR002934">
    <property type="entry name" value="Polymerase_NTP_transf_dom"/>
</dbReference>
<evidence type="ECO:0000256" key="5">
    <source>
        <dbReference type="ARBA" id="ARBA00022723"/>
    </source>
</evidence>
<dbReference type="OrthoDB" id="9803128at2"/>
<evidence type="ECO:0000256" key="4">
    <source>
        <dbReference type="ARBA" id="ARBA00022695"/>
    </source>
</evidence>
<sequence length="161" mass="17329">MSEVIPVGEARAALTTTLRGFRSEPEDAEPVVIGSHRRPEAVLLPYAQYRALVDGRDDETADGSVQHLLPELRRLGGVIASLGRANHVADIRVFGSIARGDDHEASDVDLLVTPDRDASLFDLAQFEIDLEQLLGRPVDVVSARGLDPARDAAILAEATTL</sequence>
<evidence type="ECO:0000256" key="6">
    <source>
        <dbReference type="ARBA" id="ARBA00022741"/>
    </source>
</evidence>
<name>A0A4V0YGR7_9MICO</name>
<evidence type="ECO:0000259" key="10">
    <source>
        <dbReference type="Pfam" id="PF01909"/>
    </source>
</evidence>
<keyword evidence="2" id="KW-1277">Toxin-antitoxin system</keyword>
<keyword evidence="5" id="KW-0479">Metal-binding</keyword>
<feature type="domain" description="Polymerase nucleotidyl transferase" evidence="10">
    <location>
        <begin position="85"/>
        <end position="141"/>
    </location>
</feature>
<accession>A0A4V0YGR7</accession>
<reference evidence="11 12" key="1">
    <citation type="submission" date="2019-01" db="EMBL/GenBank/DDBJ databases">
        <title>Genome sequencing of strain FW100M-8.</title>
        <authorList>
            <person name="Heo J."/>
            <person name="Kim S.-J."/>
            <person name="Kim J.-S."/>
            <person name="Hong S.-B."/>
            <person name="Kwon S.-W."/>
        </authorList>
    </citation>
    <scope>NUCLEOTIDE SEQUENCE [LARGE SCALE GENOMIC DNA]</scope>
    <source>
        <strain evidence="11 12">FW100M-8</strain>
    </source>
</reference>
<evidence type="ECO:0000313" key="11">
    <source>
        <dbReference type="EMBL" id="QAY72151.1"/>
    </source>
</evidence>
<dbReference type="KEGG" id="agf:ET445_01175"/>
<dbReference type="SUPFAM" id="SSF81301">
    <property type="entry name" value="Nucleotidyltransferase"/>
    <property type="match status" value="1"/>
</dbReference>
<dbReference type="Proteomes" id="UP000291259">
    <property type="component" value="Chromosome"/>
</dbReference>
<dbReference type="InterPro" id="IPR052038">
    <property type="entry name" value="Type-VII_TA_antitoxin"/>
</dbReference>
<keyword evidence="4" id="KW-0548">Nucleotidyltransferase</keyword>
<comment type="similarity">
    <text evidence="9">Belongs to the MntA antitoxin family.</text>
</comment>
<dbReference type="AlphaFoldDB" id="A0A4V0YGR7"/>
<evidence type="ECO:0000256" key="1">
    <source>
        <dbReference type="ARBA" id="ARBA00001946"/>
    </source>
</evidence>
<gene>
    <name evidence="11" type="ORF">ET445_01175</name>
</gene>
<dbReference type="InterPro" id="IPR043519">
    <property type="entry name" value="NT_sf"/>
</dbReference>
<dbReference type="EMBL" id="CP035491">
    <property type="protein sequence ID" value="QAY72151.1"/>
    <property type="molecule type" value="Genomic_DNA"/>
</dbReference>
<keyword evidence="7" id="KW-0067">ATP-binding</keyword>
<evidence type="ECO:0000256" key="2">
    <source>
        <dbReference type="ARBA" id="ARBA00022649"/>
    </source>
</evidence>
<keyword evidence="6" id="KW-0547">Nucleotide-binding</keyword>
<dbReference type="GO" id="GO:0016779">
    <property type="term" value="F:nucleotidyltransferase activity"/>
    <property type="evidence" value="ECO:0007669"/>
    <property type="project" value="UniProtKB-KW"/>
</dbReference>
<dbReference type="PANTHER" id="PTHR33571">
    <property type="entry name" value="SSL8005 PROTEIN"/>
    <property type="match status" value="1"/>
</dbReference>
<protein>
    <recommendedName>
        <fullName evidence="10">Polymerase nucleotidyl transferase domain-containing protein</fullName>
    </recommendedName>
</protein>
<organism evidence="11 12">
    <name type="scientific">Agromyces protaetiae</name>
    <dbReference type="NCBI Taxonomy" id="2509455"/>
    <lineage>
        <taxon>Bacteria</taxon>
        <taxon>Bacillati</taxon>
        <taxon>Actinomycetota</taxon>
        <taxon>Actinomycetes</taxon>
        <taxon>Micrococcales</taxon>
        <taxon>Microbacteriaceae</taxon>
        <taxon>Agromyces</taxon>
    </lineage>
</organism>
<evidence type="ECO:0000313" key="12">
    <source>
        <dbReference type="Proteomes" id="UP000291259"/>
    </source>
</evidence>
<evidence type="ECO:0000256" key="9">
    <source>
        <dbReference type="ARBA" id="ARBA00038276"/>
    </source>
</evidence>
<evidence type="ECO:0000256" key="8">
    <source>
        <dbReference type="ARBA" id="ARBA00022842"/>
    </source>
</evidence>
<dbReference type="CDD" id="cd05403">
    <property type="entry name" value="NT_KNTase_like"/>
    <property type="match status" value="1"/>
</dbReference>
<dbReference type="Pfam" id="PF01909">
    <property type="entry name" value="NTP_transf_2"/>
    <property type="match status" value="1"/>
</dbReference>